<evidence type="ECO:0000313" key="3">
    <source>
        <dbReference type="EMBL" id="QJD84637.1"/>
    </source>
</evidence>
<name>A0A7Z2ZN19_9BACL</name>
<sequence>MVEKKIRLGVIGCGVIGKQHIKAALGVDWIELAGIADANPDTARLAAEQFGAQRVYPNADLLLEDPSIEAVVLAIPTSTRNALALKALANGKHVLLEKPVALHENEIHQLIEAQGELTVAVCSSRFRFLEHAEAARKWIDEGNLGEVRLLRCRVNEPAGKRPATPPPTWRLHTAINGGGIVANWGIYDFDYLLGLTGWTLQPKWILSHMWQLPEPIADYFPPNSDSETYGSAFIQCDNDAVITFERGEFMAAPLERSWQIIGSKGSLTLHMTWPSEKTISCTTLDAESGAQTRTLWEGTEDSSWIDKGPVIDFTRSIIEGGKPATGLREALVLQRILDAAYQSSRSGAPVMINSEGD</sequence>
<dbReference type="Pfam" id="PF22725">
    <property type="entry name" value="GFO_IDH_MocA_C3"/>
    <property type="match status" value="1"/>
</dbReference>
<dbReference type="Pfam" id="PF01408">
    <property type="entry name" value="GFO_IDH_MocA"/>
    <property type="match status" value="1"/>
</dbReference>
<dbReference type="InterPro" id="IPR036291">
    <property type="entry name" value="NAD(P)-bd_dom_sf"/>
</dbReference>
<reference evidence="3 4" key="1">
    <citation type="submission" date="2020-04" db="EMBL/GenBank/DDBJ databases">
        <title>Genome sequencing of novel species.</title>
        <authorList>
            <person name="Heo J."/>
            <person name="Kim S.-J."/>
            <person name="Kim J.-S."/>
            <person name="Hong S.-B."/>
            <person name="Kwon S.-W."/>
        </authorList>
    </citation>
    <scope>NUCLEOTIDE SEQUENCE [LARGE SCALE GENOMIC DNA]</scope>
    <source>
        <strain evidence="3 4">MFER-1</strain>
    </source>
</reference>
<dbReference type="PANTHER" id="PTHR43708">
    <property type="entry name" value="CONSERVED EXPRESSED OXIDOREDUCTASE (EUROFUNG)"/>
    <property type="match status" value="1"/>
</dbReference>
<dbReference type="SUPFAM" id="SSF51735">
    <property type="entry name" value="NAD(P)-binding Rossmann-fold domains"/>
    <property type="match status" value="1"/>
</dbReference>
<dbReference type="PANTHER" id="PTHR43708:SF8">
    <property type="entry name" value="OXIDOREDUCTASE"/>
    <property type="match status" value="1"/>
</dbReference>
<dbReference type="Gene3D" id="3.40.50.720">
    <property type="entry name" value="NAD(P)-binding Rossmann-like Domain"/>
    <property type="match status" value="1"/>
</dbReference>
<dbReference type="InterPro" id="IPR051317">
    <property type="entry name" value="Gfo/Idh/MocA_oxidoreduct"/>
</dbReference>
<dbReference type="InterPro" id="IPR055170">
    <property type="entry name" value="GFO_IDH_MocA-like_dom"/>
</dbReference>
<dbReference type="SUPFAM" id="SSF55347">
    <property type="entry name" value="Glyceraldehyde-3-phosphate dehydrogenase-like, C-terminal domain"/>
    <property type="match status" value="1"/>
</dbReference>
<feature type="domain" description="Gfo/Idh/MocA-like oxidoreductase N-terminal" evidence="1">
    <location>
        <begin position="6"/>
        <end position="118"/>
    </location>
</feature>
<protein>
    <submittedName>
        <fullName evidence="3">Gfo/Idh/MocA family oxidoreductase</fullName>
    </submittedName>
</protein>
<evidence type="ECO:0000259" key="1">
    <source>
        <dbReference type="Pfam" id="PF01408"/>
    </source>
</evidence>
<evidence type="ECO:0000259" key="2">
    <source>
        <dbReference type="Pfam" id="PF22725"/>
    </source>
</evidence>
<accession>A0A7Z2ZN19</accession>
<organism evidence="3 4">
    <name type="scientific">Cohnella herbarum</name>
    <dbReference type="NCBI Taxonomy" id="2728023"/>
    <lineage>
        <taxon>Bacteria</taxon>
        <taxon>Bacillati</taxon>
        <taxon>Bacillota</taxon>
        <taxon>Bacilli</taxon>
        <taxon>Bacillales</taxon>
        <taxon>Paenibacillaceae</taxon>
        <taxon>Cohnella</taxon>
    </lineage>
</organism>
<dbReference type="InterPro" id="IPR000683">
    <property type="entry name" value="Gfo/Idh/MocA-like_OxRdtase_N"/>
</dbReference>
<dbReference type="Gene3D" id="3.30.360.10">
    <property type="entry name" value="Dihydrodipicolinate Reductase, domain 2"/>
    <property type="match status" value="1"/>
</dbReference>
<dbReference type="RefSeq" id="WP_169280918.1">
    <property type="nucleotide sequence ID" value="NZ_CP051680.1"/>
</dbReference>
<evidence type="ECO:0000313" key="4">
    <source>
        <dbReference type="Proteomes" id="UP000502248"/>
    </source>
</evidence>
<keyword evidence="4" id="KW-1185">Reference proteome</keyword>
<dbReference type="KEGG" id="cheb:HH215_16590"/>
<gene>
    <name evidence="3" type="ORF">HH215_16590</name>
</gene>
<dbReference type="EMBL" id="CP051680">
    <property type="protein sequence ID" value="QJD84637.1"/>
    <property type="molecule type" value="Genomic_DNA"/>
</dbReference>
<dbReference type="Proteomes" id="UP000502248">
    <property type="component" value="Chromosome"/>
</dbReference>
<dbReference type="AlphaFoldDB" id="A0A7Z2ZN19"/>
<proteinExistence type="predicted"/>
<dbReference type="GO" id="GO:0000166">
    <property type="term" value="F:nucleotide binding"/>
    <property type="evidence" value="ECO:0007669"/>
    <property type="project" value="InterPro"/>
</dbReference>
<feature type="domain" description="GFO/IDH/MocA-like oxidoreductase" evidence="2">
    <location>
        <begin position="134"/>
        <end position="267"/>
    </location>
</feature>